<evidence type="ECO:0000313" key="2">
    <source>
        <dbReference type="EMBL" id="MDP9890090.1"/>
    </source>
</evidence>
<protein>
    <submittedName>
        <fullName evidence="2">Uncharacterized protein</fullName>
    </submittedName>
</protein>
<evidence type="ECO:0000256" key="1">
    <source>
        <dbReference type="SAM" id="MobiDB-lite"/>
    </source>
</evidence>
<evidence type="ECO:0000313" key="3">
    <source>
        <dbReference type="Proteomes" id="UP001226577"/>
    </source>
</evidence>
<accession>A0ABT9RXX0</accession>
<proteinExistence type="predicted"/>
<reference evidence="2 3" key="1">
    <citation type="submission" date="2023-07" db="EMBL/GenBank/DDBJ databases">
        <title>Sorghum-associated microbial communities from plants grown in Nebraska, USA.</title>
        <authorList>
            <person name="Schachtman D."/>
        </authorList>
    </citation>
    <scope>NUCLEOTIDE SEQUENCE [LARGE SCALE GENOMIC DNA]</scope>
    <source>
        <strain evidence="2 3">CC222</strain>
    </source>
</reference>
<feature type="region of interest" description="Disordered" evidence="1">
    <location>
        <begin position="27"/>
        <end position="46"/>
    </location>
</feature>
<comment type="caution">
    <text evidence="2">The sequence shown here is derived from an EMBL/GenBank/DDBJ whole genome shotgun (WGS) entry which is preliminary data.</text>
</comment>
<keyword evidence="3" id="KW-1185">Reference proteome</keyword>
<dbReference type="EMBL" id="JAUSRE010000023">
    <property type="protein sequence ID" value="MDP9890090.1"/>
    <property type="molecule type" value="Genomic_DNA"/>
</dbReference>
<feature type="region of interest" description="Disordered" evidence="1">
    <location>
        <begin position="1"/>
        <end position="22"/>
    </location>
</feature>
<gene>
    <name evidence="2" type="ORF">J2X98_003702</name>
</gene>
<sequence>MALAKKRKLNPGPVAKAAERAHNIRLMKQGTNPKKSARACASPAIT</sequence>
<organism evidence="2 3">
    <name type="scientific">Pseudarthrobacter enclensis</name>
    <dbReference type="NCBI Taxonomy" id="993070"/>
    <lineage>
        <taxon>Bacteria</taxon>
        <taxon>Bacillati</taxon>
        <taxon>Actinomycetota</taxon>
        <taxon>Actinomycetes</taxon>
        <taxon>Micrococcales</taxon>
        <taxon>Micrococcaceae</taxon>
        <taxon>Pseudarthrobacter</taxon>
    </lineage>
</organism>
<dbReference type="Proteomes" id="UP001226577">
    <property type="component" value="Unassembled WGS sequence"/>
</dbReference>
<name>A0ABT9RXX0_9MICC</name>